<dbReference type="InterPro" id="IPR037066">
    <property type="entry name" value="Plug_dom_sf"/>
</dbReference>
<evidence type="ECO:0000256" key="12">
    <source>
        <dbReference type="SAM" id="SignalP"/>
    </source>
</evidence>
<dbReference type="GO" id="GO:0044718">
    <property type="term" value="P:siderophore transmembrane transport"/>
    <property type="evidence" value="ECO:0007669"/>
    <property type="project" value="TreeGrafter"/>
</dbReference>
<evidence type="ECO:0000256" key="10">
    <source>
        <dbReference type="PROSITE-ProRule" id="PRU01360"/>
    </source>
</evidence>
<dbReference type="Gene3D" id="2.40.170.20">
    <property type="entry name" value="TonB-dependent receptor, beta-barrel domain"/>
    <property type="match status" value="1"/>
</dbReference>
<evidence type="ECO:0000256" key="6">
    <source>
        <dbReference type="ARBA" id="ARBA00023077"/>
    </source>
</evidence>
<feature type="signal peptide" evidence="12">
    <location>
        <begin position="1"/>
        <end position="23"/>
    </location>
</feature>
<keyword evidence="7 10" id="KW-0472">Membrane</keyword>
<dbReference type="AlphaFoldDB" id="A0A1H3VSB8"/>
<keyword evidence="16" id="KW-1185">Reference proteome</keyword>
<keyword evidence="6 11" id="KW-0798">TonB box</keyword>
<dbReference type="InterPro" id="IPR000531">
    <property type="entry name" value="Beta-barrel_TonB"/>
</dbReference>
<evidence type="ECO:0000256" key="9">
    <source>
        <dbReference type="ARBA" id="ARBA00023237"/>
    </source>
</evidence>
<evidence type="ECO:0000256" key="11">
    <source>
        <dbReference type="RuleBase" id="RU003357"/>
    </source>
</evidence>
<proteinExistence type="inferred from homology"/>
<dbReference type="Pfam" id="PF07715">
    <property type="entry name" value="Plug"/>
    <property type="match status" value="1"/>
</dbReference>
<dbReference type="InterPro" id="IPR036942">
    <property type="entry name" value="Beta-barrel_TonB_sf"/>
</dbReference>
<feature type="chain" id="PRO_5011753891" evidence="12">
    <location>
        <begin position="24"/>
        <end position="703"/>
    </location>
</feature>
<gene>
    <name evidence="15" type="ORF">SAMN05660420_00257</name>
</gene>
<dbReference type="OrthoDB" id="9800913at2"/>
<evidence type="ECO:0000256" key="7">
    <source>
        <dbReference type="ARBA" id="ARBA00023136"/>
    </source>
</evidence>
<evidence type="ECO:0000313" key="15">
    <source>
        <dbReference type="EMBL" id="SDZ77715.1"/>
    </source>
</evidence>
<dbReference type="InterPro" id="IPR012910">
    <property type="entry name" value="Plug_dom"/>
</dbReference>
<name>A0A1H3VSB8_9BACT</name>
<dbReference type="Proteomes" id="UP000199409">
    <property type="component" value="Unassembled WGS sequence"/>
</dbReference>
<dbReference type="GO" id="GO:0009279">
    <property type="term" value="C:cell outer membrane"/>
    <property type="evidence" value="ECO:0007669"/>
    <property type="project" value="UniProtKB-SubCell"/>
</dbReference>
<keyword evidence="5 12" id="KW-0732">Signal</keyword>
<sequence>MKPLRLIGLLTALALTVSSPVTATEQETQSKYDEIIVTAAKTAETLRDTLGSIELVTNEEIERQGATSVADLLRDVPGIEVMSNSSPASKRVMIRGEGSERTLILVDGQKISENKSMDGAPLLIAPERIERIEVIKGPASVLYGSEAIGGVINIITKKDGDKPIQGTISETYNSATEGWDSFASVYGNYKQFGYRISGNYSDQGNIDTPAGTLDNSDFETQEFDAYLDYSWKNGKVGIAYDKYTSDINLYTPEGVVGYPLTAFQLDLPNWDREKYSAFIELNEISDTLVKAKANIYYQETVKQFAQEMSMSMSMQMGPPPAYVYAYDSTTLTENNQDTLGAEAQLDWMFADRLYQITGISYSKDQLDADSWKENSVTTNTFPPMMGFDPVGSTINAYNYKAQLDTYAIYMQHEWTLPADFTLTYGGRYTWVDSELSETTDPDINRESSSDSHPVFSAGLTWSGIDGLTLRTLFGQGYRTAYLQELYIGTIHGGYTVTLPNHELDPETSNNFEIGARYENYGLYFDLAAFKNFAKDYITTEEIVGATTPTSQYQNIDEAETTGVEISAGYTIANTALTPYVSGTWIQRKFDNGGVSTQKTGLPRFKGRYGIRYDKDLNNADVSLFIDLYGRSASSAEEQFSDGSVEKYASWETANMTIGSYFGAERQYRIDVNLNNIFDREYQTASSNIPESSTHAMIKFSATF</sequence>
<keyword evidence="9 10" id="KW-0998">Cell outer membrane</keyword>
<dbReference type="Pfam" id="PF00593">
    <property type="entry name" value="TonB_dep_Rec_b-barrel"/>
    <property type="match status" value="1"/>
</dbReference>
<accession>A0A1H3VSB8</accession>
<dbReference type="CDD" id="cd01347">
    <property type="entry name" value="ligand_gated_channel"/>
    <property type="match status" value="1"/>
</dbReference>
<dbReference type="SUPFAM" id="SSF56935">
    <property type="entry name" value="Porins"/>
    <property type="match status" value="1"/>
</dbReference>
<dbReference type="STRING" id="37625.SAMN05660420_00257"/>
<keyword evidence="8 15" id="KW-0675">Receptor</keyword>
<comment type="subcellular location">
    <subcellularLocation>
        <location evidence="1 10">Cell outer membrane</location>
        <topology evidence="1 10">Multi-pass membrane protein</topology>
    </subcellularLocation>
</comment>
<evidence type="ECO:0000259" key="13">
    <source>
        <dbReference type="Pfam" id="PF00593"/>
    </source>
</evidence>
<dbReference type="Gene3D" id="2.170.130.10">
    <property type="entry name" value="TonB-dependent receptor, plug domain"/>
    <property type="match status" value="1"/>
</dbReference>
<evidence type="ECO:0000256" key="1">
    <source>
        <dbReference type="ARBA" id="ARBA00004571"/>
    </source>
</evidence>
<dbReference type="GO" id="GO:0015344">
    <property type="term" value="F:siderophore uptake transmembrane transporter activity"/>
    <property type="evidence" value="ECO:0007669"/>
    <property type="project" value="TreeGrafter"/>
</dbReference>
<reference evidence="15 16" key="1">
    <citation type="submission" date="2016-10" db="EMBL/GenBank/DDBJ databases">
        <authorList>
            <person name="de Groot N.N."/>
        </authorList>
    </citation>
    <scope>NUCLEOTIDE SEQUENCE [LARGE SCALE GENOMIC DNA]</scope>
    <source>
        <strain evidence="15 16">DSM 7343</strain>
    </source>
</reference>
<evidence type="ECO:0000259" key="14">
    <source>
        <dbReference type="Pfam" id="PF07715"/>
    </source>
</evidence>
<dbReference type="PANTHER" id="PTHR30069">
    <property type="entry name" value="TONB-DEPENDENT OUTER MEMBRANE RECEPTOR"/>
    <property type="match status" value="1"/>
</dbReference>
<comment type="similarity">
    <text evidence="10 11">Belongs to the TonB-dependent receptor family.</text>
</comment>
<evidence type="ECO:0000256" key="5">
    <source>
        <dbReference type="ARBA" id="ARBA00022729"/>
    </source>
</evidence>
<keyword evidence="2 10" id="KW-0813">Transport</keyword>
<evidence type="ECO:0000256" key="4">
    <source>
        <dbReference type="ARBA" id="ARBA00022692"/>
    </source>
</evidence>
<feature type="domain" description="TonB-dependent receptor-like beta-barrel" evidence="13">
    <location>
        <begin position="254"/>
        <end position="676"/>
    </location>
</feature>
<feature type="domain" description="TonB-dependent receptor plug" evidence="14">
    <location>
        <begin position="46"/>
        <end position="151"/>
    </location>
</feature>
<evidence type="ECO:0000256" key="8">
    <source>
        <dbReference type="ARBA" id="ARBA00023170"/>
    </source>
</evidence>
<evidence type="ECO:0000313" key="16">
    <source>
        <dbReference type="Proteomes" id="UP000199409"/>
    </source>
</evidence>
<keyword evidence="3 10" id="KW-1134">Transmembrane beta strand</keyword>
<dbReference type="InterPro" id="IPR039426">
    <property type="entry name" value="TonB-dep_rcpt-like"/>
</dbReference>
<protein>
    <submittedName>
        <fullName evidence="15">Hemoglobin/transferrin/lactoferrin receptor protein</fullName>
    </submittedName>
</protein>
<evidence type="ECO:0000256" key="2">
    <source>
        <dbReference type="ARBA" id="ARBA00022448"/>
    </source>
</evidence>
<dbReference type="PANTHER" id="PTHR30069:SF29">
    <property type="entry name" value="HEMOGLOBIN AND HEMOGLOBIN-HAPTOGLOBIN-BINDING PROTEIN 1-RELATED"/>
    <property type="match status" value="1"/>
</dbReference>
<organism evidence="15 16">
    <name type="scientific">Desulfuromusa kysingii</name>
    <dbReference type="NCBI Taxonomy" id="37625"/>
    <lineage>
        <taxon>Bacteria</taxon>
        <taxon>Pseudomonadati</taxon>
        <taxon>Thermodesulfobacteriota</taxon>
        <taxon>Desulfuromonadia</taxon>
        <taxon>Desulfuromonadales</taxon>
        <taxon>Geopsychrobacteraceae</taxon>
        <taxon>Desulfuromusa</taxon>
    </lineage>
</organism>
<dbReference type="EMBL" id="FNQN01000001">
    <property type="protein sequence ID" value="SDZ77715.1"/>
    <property type="molecule type" value="Genomic_DNA"/>
</dbReference>
<evidence type="ECO:0000256" key="3">
    <source>
        <dbReference type="ARBA" id="ARBA00022452"/>
    </source>
</evidence>
<dbReference type="RefSeq" id="WP_092344123.1">
    <property type="nucleotide sequence ID" value="NZ_FNQN01000001.1"/>
</dbReference>
<dbReference type="PROSITE" id="PS52016">
    <property type="entry name" value="TONB_DEPENDENT_REC_3"/>
    <property type="match status" value="1"/>
</dbReference>
<keyword evidence="4 10" id="KW-0812">Transmembrane</keyword>